<dbReference type="InterPro" id="IPR050271">
    <property type="entry name" value="UDP-glycosyltransferase"/>
</dbReference>
<comment type="caution">
    <text evidence="12">The sequence shown here is derived from an EMBL/GenBank/DDBJ whole genome shotgun (WGS) entry which is preliminary data.</text>
</comment>
<evidence type="ECO:0000313" key="12">
    <source>
        <dbReference type="EMBL" id="CAB3399672.1"/>
    </source>
</evidence>
<comment type="similarity">
    <text evidence="2 10">Belongs to the UDP-glycosyltransferase family.</text>
</comment>
<dbReference type="EC" id="2.4.1.17" evidence="11"/>
<dbReference type="Pfam" id="PF00201">
    <property type="entry name" value="UDPGT"/>
    <property type="match status" value="1"/>
</dbReference>
<comment type="catalytic activity">
    <reaction evidence="9 11">
        <text>glucuronate acceptor + UDP-alpha-D-glucuronate = acceptor beta-D-glucuronoside + UDP + H(+)</text>
        <dbReference type="Rhea" id="RHEA:21032"/>
        <dbReference type="ChEBI" id="CHEBI:15378"/>
        <dbReference type="ChEBI" id="CHEBI:58052"/>
        <dbReference type="ChEBI" id="CHEBI:58223"/>
        <dbReference type="ChEBI" id="CHEBI:132367"/>
        <dbReference type="ChEBI" id="CHEBI:132368"/>
        <dbReference type="EC" id="2.4.1.17"/>
    </reaction>
</comment>
<evidence type="ECO:0000256" key="3">
    <source>
        <dbReference type="ARBA" id="ARBA00022676"/>
    </source>
</evidence>
<keyword evidence="6 11" id="KW-0732">Signal</keyword>
<dbReference type="OrthoDB" id="5835829at2759"/>
<evidence type="ECO:0000256" key="1">
    <source>
        <dbReference type="ARBA" id="ARBA00004167"/>
    </source>
</evidence>
<gene>
    <name evidence="12" type="ORF">CBOVIS_LOCUS2760</name>
</gene>
<evidence type="ECO:0000256" key="7">
    <source>
        <dbReference type="ARBA" id="ARBA00022989"/>
    </source>
</evidence>
<dbReference type="PANTHER" id="PTHR48043">
    <property type="entry name" value="EG:EG0003.4 PROTEIN-RELATED"/>
    <property type="match status" value="1"/>
</dbReference>
<protein>
    <recommendedName>
        <fullName evidence="11">UDP-glucuronosyltransferase</fullName>
        <ecNumber evidence="11">2.4.1.17</ecNumber>
    </recommendedName>
</protein>
<feature type="chain" id="PRO_5035967399" description="UDP-glucuronosyltransferase" evidence="11">
    <location>
        <begin position="18"/>
        <end position="511"/>
    </location>
</feature>
<evidence type="ECO:0000256" key="8">
    <source>
        <dbReference type="ARBA" id="ARBA00023136"/>
    </source>
</evidence>
<evidence type="ECO:0000256" key="10">
    <source>
        <dbReference type="RuleBase" id="RU003718"/>
    </source>
</evidence>
<name>A0A8S1E7B3_9PELO</name>
<feature type="signal peptide" evidence="11">
    <location>
        <begin position="1"/>
        <end position="17"/>
    </location>
</feature>
<dbReference type="CDD" id="cd03784">
    <property type="entry name" value="GT1_Gtf-like"/>
    <property type="match status" value="1"/>
</dbReference>
<dbReference type="PANTHER" id="PTHR48043:SF109">
    <property type="entry name" value="UDP-GLUCURONOSYLTRANSFERASE UGT-50-RELATED"/>
    <property type="match status" value="1"/>
</dbReference>
<keyword evidence="5 11" id="KW-0812">Transmembrane</keyword>
<proteinExistence type="inferred from homology"/>
<comment type="subcellular location">
    <subcellularLocation>
        <location evidence="1 11">Membrane</location>
        <topology evidence="1 11">Single-pass membrane protein</topology>
    </subcellularLocation>
</comment>
<evidence type="ECO:0000313" key="13">
    <source>
        <dbReference type="Proteomes" id="UP000494206"/>
    </source>
</evidence>
<evidence type="ECO:0000256" key="5">
    <source>
        <dbReference type="ARBA" id="ARBA00022692"/>
    </source>
</evidence>
<dbReference type="PROSITE" id="PS00375">
    <property type="entry name" value="UDPGT"/>
    <property type="match status" value="1"/>
</dbReference>
<dbReference type="InterPro" id="IPR002213">
    <property type="entry name" value="UDP_glucos_trans"/>
</dbReference>
<dbReference type="Gene3D" id="3.40.50.2000">
    <property type="entry name" value="Glycogen Phosphorylase B"/>
    <property type="match status" value="1"/>
</dbReference>
<keyword evidence="4 10" id="KW-0808">Transferase</keyword>
<dbReference type="Proteomes" id="UP000494206">
    <property type="component" value="Unassembled WGS sequence"/>
</dbReference>
<dbReference type="SUPFAM" id="SSF53756">
    <property type="entry name" value="UDP-Glycosyltransferase/glycogen phosphorylase"/>
    <property type="match status" value="1"/>
</dbReference>
<evidence type="ECO:0000256" key="2">
    <source>
        <dbReference type="ARBA" id="ARBA00009995"/>
    </source>
</evidence>
<dbReference type="InterPro" id="IPR035595">
    <property type="entry name" value="UDP_glycos_trans_CS"/>
</dbReference>
<feature type="transmembrane region" description="Helical" evidence="11">
    <location>
        <begin position="483"/>
        <end position="503"/>
    </location>
</feature>
<dbReference type="GO" id="GO:0015020">
    <property type="term" value="F:glucuronosyltransferase activity"/>
    <property type="evidence" value="ECO:0007669"/>
    <property type="project" value="UniProtKB-EC"/>
</dbReference>
<evidence type="ECO:0000256" key="11">
    <source>
        <dbReference type="RuleBase" id="RU362059"/>
    </source>
</evidence>
<reference evidence="12 13" key="1">
    <citation type="submission" date="2020-04" db="EMBL/GenBank/DDBJ databases">
        <authorList>
            <person name="Laetsch R D."/>
            <person name="Stevens L."/>
            <person name="Kumar S."/>
            <person name="Blaxter L. M."/>
        </authorList>
    </citation>
    <scope>NUCLEOTIDE SEQUENCE [LARGE SCALE GENOMIC DNA]</scope>
</reference>
<dbReference type="AlphaFoldDB" id="A0A8S1E7B3"/>
<keyword evidence="7 11" id="KW-1133">Transmembrane helix</keyword>
<keyword evidence="13" id="KW-1185">Reference proteome</keyword>
<evidence type="ECO:0000256" key="6">
    <source>
        <dbReference type="ARBA" id="ARBA00022729"/>
    </source>
</evidence>
<sequence>MHRLVVLLAIFLNVCYCAKILIYCPSISQSHVLLCGKYADVLHNDGHDTVLFIPSYIPSLDTFDGAKQAKVWRLKNISNFFETLGETWQDWLENTNDVGFFGRMNMEYIWWIPMCKTMVDMLPRMKHITDYNFDLAIIKDVDYCDIAIVRSLGIRKYALLSSEPLMDKIVWDLGIHNPPSYVPSIEENALDDRMSFWQRLTNSYKRFQSIVLHYIVNKWIVEIFREKVDPNFPSTIDLMRNCSIVLVNTNEMFDLPRPISPKVVYIGSLGHGNGSVDSKIDEIFNKGALGSVYISFGTVAPFDYLPIRIKRSILTAVQGLPDYHFIIKIPTTDTTTAQLFQNVTNVDLLHWVPQNDVLKHPNLRLFVTHGGMNSVLEGATGGVPMLVMPVFTDQFRNGKNVERRGNGLMIRREDIEETTFLSKMKLLLDKEQYVKVAKRIAKMITTRPFIGEERVTKWINFTIRYDLHEIYDLTANTMFNIQYFLVDIILFFCIFILGTHILIKIIAQGYN</sequence>
<evidence type="ECO:0000256" key="9">
    <source>
        <dbReference type="ARBA" id="ARBA00047475"/>
    </source>
</evidence>
<organism evidence="12 13">
    <name type="scientific">Caenorhabditis bovis</name>
    <dbReference type="NCBI Taxonomy" id="2654633"/>
    <lineage>
        <taxon>Eukaryota</taxon>
        <taxon>Metazoa</taxon>
        <taxon>Ecdysozoa</taxon>
        <taxon>Nematoda</taxon>
        <taxon>Chromadorea</taxon>
        <taxon>Rhabditida</taxon>
        <taxon>Rhabditina</taxon>
        <taxon>Rhabditomorpha</taxon>
        <taxon>Rhabditoidea</taxon>
        <taxon>Rhabditidae</taxon>
        <taxon>Peloderinae</taxon>
        <taxon>Caenorhabditis</taxon>
    </lineage>
</organism>
<evidence type="ECO:0000256" key="4">
    <source>
        <dbReference type="ARBA" id="ARBA00022679"/>
    </source>
</evidence>
<dbReference type="EMBL" id="CADEPM010000002">
    <property type="protein sequence ID" value="CAB3399672.1"/>
    <property type="molecule type" value="Genomic_DNA"/>
</dbReference>
<accession>A0A8S1E7B3</accession>
<keyword evidence="3 10" id="KW-0328">Glycosyltransferase</keyword>
<dbReference type="GO" id="GO:0016020">
    <property type="term" value="C:membrane"/>
    <property type="evidence" value="ECO:0007669"/>
    <property type="project" value="UniProtKB-SubCell"/>
</dbReference>
<dbReference type="FunFam" id="3.40.50.2000:FF:000021">
    <property type="entry name" value="UDP-glucuronosyltransferase"/>
    <property type="match status" value="1"/>
</dbReference>
<keyword evidence="8 11" id="KW-0472">Membrane</keyword>